<dbReference type="InterPro" id="IPR016156">
    <property type="entry name" value="FAD/NAD-linked_Rdtase_dimer_sf"/>
</dbReference>
<evidence type="ECO:0000256" key="4">
    <source>
        <dbReference type="ARBA" id="ARBA00022857"/>
    </source>
</evidence>
<reference evidence="14 15" key="1">
    <citation type="journal article" date="2021" name="Int. J. Syst. Evol. Microbiol.">
        <title>Streptococcus vicugnae sp. nov., isolated from faeces of alpacas (Vicugna pacos) and cattle (Bos taurus), Streptococcus zalophi sp. nov., and Streptococcus pacificus sp. nov., isolated from respiratory tract of California sea lions (Zalophus californianus).</title>
        <authorList>
            <person name="Volokhov D.V."/>
            <person name="Zagorodnyaya T.A."/>
            <person name="Shen Z."/>
            <person name="Blom J."/>
            <person name="Furtak V.A."/>
            <person name="Eisenberg T."/>
            <person name="Fan P."/>
            <person name="Jeong K.C."/>
            <person name="Gao Y."/>
            <person name="Zhang S."/>
            <person name="Amselle M."/>
        </authorList>
    </citation>
    <scope>NUCLEOTIDE SEQUENCE [LARGE SCALE GENOMIC DNA]</scope>
    <source>
        <strain evidence="15">CSL7508-lung</strain>
    </source>
</reference>
<dbReference type="InterPro" id="IPR004099">
    <property type="entry name" value="Pyr_nucl-diS_OxRdtase_dimer"/>
</dbReference>
<dbReference type="GO" id="GO:0050660">
    <property type="term" value="F:flavin adenine dinucleotide binding"/>
    <property type="evidence" value="ECO:0007669"/>
    <property type="project" value="TreeGrafter"/>
</dbReference>
<evidence type="ECO:0000256" key="11">
    <source>
        <dbReference type="RuleBase" id="RU003691"/>
    </source>
</evidence>
<evidence type="ECO:0000259" key="13">
    <source>
        <dbReference type="Pfam" id="PF07992"/>
    </source>
</evidence>
<comment type="similarity">
    <text evidence="1 11">Belongs to the class-I pyridine nucleotide-disulfide oxidoreductase family.</text>
</comment>
<dbReference type="EMBL" id="JAENBP010000008">
    <property type="protein sequence ID" value="MBJ8350234.1"/>
    <property type="molecule type" value="Genomic_DNA"/>
</dbReference>
<comment type="cofactor">
    <cofactor evidence="9">
        <name>FAD</name>
        <dbReference type="ChEBI" id="CHEBI:57692"/>
    </cofactor>
    <text evidence="9">Binds 1 FAD per subunit.</text>
</comment>
<keyword evidence="9" id="KW-0520">NAD</keyword>
<gene>
    <name evidence="14" type="ORF">JHK64_06260</name>
</gene>
<evidence type="ECO:0000256" key="9">
    <source>
        <dbReference type="PIRSR" id="PIRSR000350-3"/>
    </source>
</evidence>
<evidence type="ECO:0000256" key="3">
    <source>
        <dbReference type="ARBA" id="ARBA00022827"/>
    </source>
</evidence>
<dbReference type="PRINTS" id="PR00368">
    <property type="entry name" value="FADPNR"/>
</dbReference>
<dbReference type="PANTHER" id="PTHR43014">
    <property type="entry name" value="MERCURIC REDUCTASE"/>
    <property type="match status" value="1"/>
</dbReference>
<dbReference type="InterPro" id="IPR023753">
    <property type="entry name" value="FAD/NAD-binding_dom"/>
</dbReference>
<feature type="binding site" evidence="9">
    <location>
        <position position="293"/>
    </location>
    <ligand>
        <name>FAD</name>
        <dbReference type="ChEBI" id="CHEBI:57692"/>
    </ligand>
</feature>
<evidence type="ECO:0000256" key="10">
    <source>
        <dbReference type="PIRSR" id="PIRSR000350-4"/>
    </source>
</evidence>
<comment type="caution">
    <text evidence="14">The sequence shown here is derived from an EMBL/GenBank/DDBJ whole genome shotgun (WGS) entry which is preliminary data.</text>
</comment>
<proteinExistence type="inferred from homology"/>
<feature type="binding site" evidence="9">
    <location>
        <position position="252"/>
    </location>
    <ligand>
        <name>NAD(+)</name>
        <dbReference type="ChEBI" id="CHEBI:57540"/>
    </ligand>
</feature>
<evidence type="ECO:0000259" key="12">
    <source>
        <dbReference type="Pfam" id="PF02852"/>
    </source>
</evidence>
<organism evidence="14 15">
    <name type="scientific">Streptococcus zalophi</name>
    <dbReference type="NCBI Taxonomy" id="640031"/>
    <lineage>
        <taxon>Bacteria</taxon>
        <taxon>Bacillati</taxon>
        <taxon>Bacillota</taxon>
        <taxon>Bacilli</taxon>
        <taxon>Lactobacillales</taxon>
        <taxon>Streptococcaceae</taxon>
        <taxon>Streptococcus</taxon>
    </lineage>
</organism>
<keyword evidence="2 11" id="KW-0285">Flavoprotein</keyword>
<feature type="domain" description="FAD/NAD(P)-binding" evidence="13">
    <location>
        <begin position="4"/>
        <end position="303"/>
    </location>
</feature>
<feature type="disulfide bond" description="Redox-active" evidence="10">
    <location>
        <begin position="43"/>
        <end position="48"/>
    </location>
</feature>
<evidence type="ECO:0000256" key="2">
    <source>
        <dbReference type="ARBA" id="ARBA00022630"/>
    </source>
</evidence>
<evidence type="ECO:0000256" key="6">
    <source>
        <dbReference type="ARBA" id="ARBA00023157"/>
    </source>
</evidence>
<keyword evidence="4" id="KW-0521">NADP</keyword>
<dbReference type="PROSITE" id="PS00065">
    <property type="entry name" value="D_2_HYDROXYACID_DH_1"/>
    <property type="match status" value="1"/>
</dbReference>
<dbReference type="Proteomes" id="UP000644875">
    <property type="component" value="Unassembled WGS sequence"/>
</dbReference>
<dbReference type="PIRSF" id="PIRSF000350">
    <property type="entry name" value="Mercury_reductase_MerA"/>
    <property type="match status" value="1"/>
</dbReference>
<dbReference type="FunFam" id="3.30.390.30:FF:000001">
    <property type="entry name" value="Dihydrolipoyl dehydrogenase"/>
    <property type="match status" value="1"/>
</dbReference>
<dbReference type="Gene3D" id="3.30.390.30">
    <property type="match status" value="1"/>
</dbReference>
<name>A0A934UDX8_9STRE</name>
<dbReference type="InterPro" id="IPR029752">
    <property type="entry name" value="D-isomer_DH_CS1"/>
</dbReference>
<keyword evidence="7 11" id="KW-0676">Redox-active center</keyword>
<dbReference type="GO" id="GO:0003955">
    <property type="term" value="F:NAD(P)H dehydrogenase (quinone) activity"/>
    <property type="evidence" value="ECO:0007669"/>
    <property type="project" value="TreeGrafter"/>
</dbReference>
<dbReference type="Pfam" id="PF07992">
    <property type="entry name" value="Pyr_redox_2"/>
    <property type="match status" value="1"/>
</dbReference>
<dbReference type="RefSeq" id="WP_199568150.1">
    <property type="nucleotide sequence ID" value="NZ_JAENBP010000008.1"/>
</dbReference>
<protein>
    <submittedName>
        <fullName evidence="14">FAD-containing oxidoreductase</fullName>
    </submittedName>
</protein>
<dbReference type="InterPro" id="IPR012999">
    <property type="entry name" value="Pyr_OxRdtase_I_AS"/>
</dbReference>
<evidence type="ECO:0000256" key="7">
    <source>
        <dbReference type="ARBA" id="ARBA00023284"/>
    </source>
</evidence>
<dbReference type="InterPro" id="IPR036188">
    <property type="entry name" value="FAD/NAD-bd_sf"/>
</dbReference>
<dbReference type="PANTHER" id="PTHR43014:SF4">
    <property type="entry name" value="PYRIDINE NUCLEOTIDE-DISULFIDE OXIDOREDUCTASE RCLA-RELATED"/>
    <property type="match status" value="1"/>
</dbReference>
<keyword evidence="15" id="KW-1185">Reference proteome</keyword>
<sequence>MKEYDLLVIGFGKGGKTLASKMATQGKFVAMIEQDAKMYGGTCINIGCIPTKTMLHSVETGHDFNDVMSEKDAVTSRLRQKNYAMLANAPTADVYTAKAHFVSDKVIEINSNGETRQLTGKVIVINTGAVSNVLPIPGLLESKNVFDSTQMQTLTVQPKTLGIIGGGNIGLEFANLYSQLGTKVTIFDPQNRIFSREEEIISQMAQEYMEEAGVSFELSSTITKVKNNDNDKTVIVTDKGEFEFDVVMYATGRKPNTADLGLENTAIEVSERGAIIVDDYRQTTVTDVFAVGDVNGGPQFTYISLDDFRIVFDYLNGDKNYSLLNRPNVPNTTFTNPPLAHVGLDEKMAKEKGLPYKANSLLVAQMPRAHINSDLRGLFKVVVHKETKEILGATIFGAEAHEIINLITMAMDNHIPYTYFQKQIFTHPTMAENLNDLFNF</sequence>
<keyword evidence="5 11" id="KW-0560">Oxidoreductase</keyword>
<evidence type="ECO:0000313" key="14">
    <source>
        <dbReference type="EMBL" id="MBJ8350234.1"/>
    </source>
</evidence>
<evidence type="ECO:0000313" key="15">
    <source>
        <dbReference type="Proteomes" id="UP000644875"/>
    </source>
</evidence>
<dbReference type="InterPro" id="IPR001100">
    <property type="entry name" value="Pyr_nuc-diS_OxRdtase"/>
</dbReference>
<feature type="active site" description="Proton acceptor" evidence="8">
    <location>
        <position position="427"/>
    </location>
</feature>
<feature type="binding site" evidence="9">
    <location>
        <begin position="165"/>
        <end position="172"/>
    </location>
    <ligand>
        <name>NAD(+)</name>
        <dbReference type="ChEBI" id="CHEBI:57540"/>
    </ligand>
</feature>
<dbReference type="PRINTS" id="PR00411">
    <property type="entry name" value="PNDRDTASEI"/>
</dbReference>
<dbReference type="Pfam" id="PF02852">
    <property type="entry name" value="Pyr_redox_dim"/>
    <property type="match status" value="1"/>
</dbReference>
<evidence type="ECO:0000256" key="8">
    <source>
        <dbReference type="PIRSR" id="PIRSR000350-2"/>
    </source>
</evidence>
<dbReference type="SUPFAM" id="SSF51905">
    <property type="entry name" value="FAD/NAD(P)-binding domain"/>
    <property type="match status" value="1"/>
</dbReference>
<evidence type="ECO:0000256" key="1">
    <source>
        <dbReference type="ARBA" id="ARBA00007532"/>
    </source>
</evidence>
<dbReference type="PROSITE" id="PS00076">
    <property type="entry name" value="PYRIDINE_REDOX_1"/>
    <property type="match status" value="1"/>
</dbReference>
<accession>A0A934UDX8</accession>
<feature type="binding site" evidence="9">
    <location>
        <position position="52"/>
    </location>
    <ligand>
        <name>FAD</name>
        <dbReference type="ChEBI" id="CHEBI:57692"/>
    </ligand>
</feature>
<dbReference type="GO" id="GO:0016668">
    <property type="term" value="F:oxidoreductase activity, acting on a sulfur group of donors, NAD(P) as acceptor"/>
    <property type="evidence" value="ECO:0007669"/>
    <property type="project" value="InterPro"/>
</dbReference>
<keyword evidence="6" id="KW-1015">Disulfide bond</keyword>
<dbReference type="NCBIfam" id="NF005572">
    <property type="entry name" value="PRK07251.1"/>
    <property type="match status" value="1"/>
</dbReference>
<dbReference type="AlphaFoldDB" id="A0A934UDX8"/>
<dbReference type="SUPFAM" id="SSF55424">
    <property type="entry name" value="FAD/NAD-linked reductases, dimerisation (C-terminal) domain"/>
    <property type="match status" value="1"/>
</dbReference>
<keyword evidence="3 9" id="KW-0274">FAD</keyword>
<dbReference type="Gene3D" id="3.50.50.60">
    <property type="entry name" value="FAD/NAD(P)-binding domain"/>
    <property type="match status" value="2"/>
</dbReference>
<evidence type="ECO:0000256" key="5">
    <source>
        <dbReference type="ARBA" id="ARBA00023002"/>
    </source>
</evidence>
<feature type="domain" description="Pyridine nucleotide-disulphide oxidoreductase dimerisation" evidence="12">
    <location>
        <begin position="329"/>
        <end position="436"/>
    </location>
</feature>
<keyword evidence="9" id="KW-0547">Nucleotide-binding</keyword>